<dbReference type="InterPro" id="IPR029063">
    <property type="entry name" value="SAM-dependent_MTases_sf"/>
</dbReference>
<gene>
    <name evidence="4" type="primary">egtD</name>
    <name evidence="4" type="ORF">Pan14r_02370</name>
</gene>
<feature type="domain" description="Histidine-specific methyltransferase SAM-dependent" evidence="3">
    <location>
        <begin position="28"/>
        <end position="326"/>
    </location>
</feature>
<accession>A0A5C5XZL7</accession>
<dbReference type="PANTHER" id="PTHR43397">
    <property type="entry name" value="ERGOTHIONEINE BIOSYNTHESIS PROTEIN 1"/>
    <property type="match status" value="1"/>
</dbReference>
<name>A0A5C5XZL7_9PLAN</name>
<dbReference type="InterPro" id="IPR035094">
    <property type="entry name" value="EgtD"/>
</dbReference>
<dbReference type="RefSeq" id="WP_146438075.1">
    <property type="nucleotide sequence ID" value="NZ_SJPL01000001.1"/>
</dbReference>
<dbReference type="Pfam" id="PF10017">
    <property type="entry name" value="Methyltransf_33"/>
    <property type="match status" value="1"/>
</dbReference>
<evidence type="ECO:0000256" key="1">
    <source>
        <dbReference type="ARBA" id="ARBA00022603"/>
    </source>
</evidence>
<reference evidence="4 5" key="1">
    <citation type="submission" date="2019-02" db="EMBL/GenBank/DDBJ databases">
        <title>Deep-cultivation of Planctomycetes and their phenomic and genomic characterization uncovers novel biology.</title>
        <authorList>
            <person name="Wiegand S."/>
            <person name="Jogler M."/>
            <person name="Boedeker C."/>
            <person name="Pinto D."/>
            <person name="Vollmers J."/>
            <person name="Rivas-Marin E."/>
            <person name="Kohn T."/>
            <person name="Peeters S.H."/>
            <person name="Heuer A."/>
            <person name="Rast P."/>
            <person name="Oberbeckmann S."/>
            <person name="Bunk B."/>
            <person name="Jeske O."/>
            <person name="Meyerdierks A."/>
            <person name="Storesund J.E."/>
            <person name="Kallscheuer N."/>
            <person name="Luecker S."/>
            <person name="Lage O.M."/>
            <person name="Pohl T."/>
            <person name="Merkel B.J."/>
            <person name="Hornburger P."/>
            <person name="Mueller R.-W."/>
            <person name="Bruemmer F."/>
            <person name="Labrenz M."/>
            <person name="Spormann A.M."/>
            <person name="Op Den Camp H."/>
            <person name="Overmann J."/>
            <person name="Amann R."/>
            <person name="Jetten M.S.M."/>
            <person name="Mascher T."/>
            <person name="Medema M.H."/>
            <person name="Devos D.P."/>
            <person name="Kaster A.-K."/>
            <person name="Ovreas L."/>
            <person name="Rohde M."/>
            <person name="Galperin M.Y."/>
            <person name="Jogler C."/>
        </authorList>
    </citation>
    <scope>NUCLEOTIDE SEQUENCE [LARGE SCALE GENOMIC DNA]</scope>
    <source>
        <strain evidence="4 5">Pan14r</strain>
    </source>
</reference>
<organism evidence="4 5">
    <name type="scientific">Crateriforma conspicua</name>
    <dbReference type="NCBI Taxonomy" id="2527996"/>
    <lineage>
        <taxon>Bacteria</taxon>
        <taxon>Pseudomonadati</taxon>
        <taxon>Planctomycetota</taxon>
        <taxon>Planctomycetia</taxon>
        <taxon>Planctomycetales</taxon>
        <taxon>Planctomycetaceae</taxon>
        <taxon>Crateriforma</taxon>
    </lineage>
</organism>
<dbReference type="GO" id="GO:0052706">
    <property type="term" value="F:L-histidine N(alpha)-methyltransferase activity"/>
    <property type="evidence" value="ECO:0007669"/>
    <property type="project" value="UniProtKB-EC"/>
</dbReference>
<dbReference type="GO" id="GO:0032259">
    <property type="term" value="P:methylation"/>
    <property type="evidence" value="ECO:0007669"/>
    <property type="project" value="UniProtKB-KW"/>
</dbReference>
<evidence type="ECO:0000313" key="5">
    <source>
        <dbReference type="Proteomes" id="UP000317238"/>
    </source>
</evidence>
<dbReference type="InterPro" id="IPR019257">
    <property type="entry name" value="MeTrfase_dom"/>
</dbReference>
<dbReference type="AlphaFoldDB" id="A0A5C5XZL7"/>
<dbReference type="EC" id="2.1.1.44" evidence="4"/>
<keyword evidence="1 4" id="KW-0489">Methyltransferase</keyword>
<evidence type="ECO:0000259" key="3">
    <source>
        <dbReference type="Pfam" id="PF10017"/>
    </source>
</evidence>
<dbReference type="EMBL" id="SJPL01000001">
    <property type="protein sequence ID" value="TWT67999.1"/>
    <property type="molecule type" value="Genomic_DNA"/>
</dbReference>
<dbReference type="Proteomes" id="UP000317238">
    <property type="component" value="Unassembled WGS sequence"/>
</dbReference>
<sequence>MSIADSPSPAVVSNCAIAPTPEQQEFLSDVMQGLSADRKSIPSKYFYDQRGSQLFDAICELPEYYPTRTEASIMRRDIDAMVRHIGQGVRLVEYGSGSSVKTRILLRHLIEPHDYVPVDISEEHLHATADDLRGEFQSLAIHPVVADFTQPFDLPSDRGATRRCYYFPGSTIGNFDADDAEALLSKMADEAEQGDGLLIGFDLQKDVAVLEAAYDDAQGVTAAFNINLLHRMNQELDADFDIDAFEHRSFYNRRHHRIEMHLVSGGKQKVSIGGKTFRFDEGESILTEYSHKYTREGFTALAARSEWKSEAFWTDDQSYFAVMYLTRV</sequence>
<comment type="caution">
    <text evidence="4">The sequence shown here is derived from an EMBL/GenBank/DDBJ whole genome shotgun (WGS) entry which is preliminary data.</text>
</comment>
<keyword evidence="2 4" id="KW-0808">Transferase</keyword>
<proteinExistence type="predicted"/>
<dbReference type="InterPro" id="IPR051128">
    <property type="entry name" value="EgtD_Methyltrsf_superfamily"/>
</dbReference>
<protein>
    <submittedName>
        <fullName evidence="4">Histidine-specific methyltransferase EgtD</fullName>
        <ecNumber evidence="4">2.1.1.44</ecNumber>
    </submittedName>
</protein>
<dbReference type="NCBIfam" id="TIGR03438">
    <property type="entry name" value="egtD_ergothio"/>
    <property type="match status" value="1"/>
</dbReference>
<keyword evidence="5" id="KW-1185">Reference proteome</keyword>
<dbReference type="InterPro" id="IPR017804">
    <property type="entry name" value="MeTrfase_EgtD-like"/>
</dbReference>
<dbReference type="SUPFAM" id="SSF53335">
    <property type="entry name" value="S-adenosyl-L-methionine-dependent methyltransferases"/>
    <property type="match status" value="1"/>
</dbReference>
<dbReference type="OrthoDB" id="5289726at2"/>
<dbReference type="Gene3D" id="3.40.50.150">
    <property type="entry name" value="Vaccinia Virus protein VP39"/>
    <property type="match status" value="1"/>
</dbReference>
<evidence type="ECO:0000256" key="2">
    <source>
        <dbReference type="ARBA" id="ARBA00022679"/>
    </source>
</evidence>
<dbReference type="PANTHER" id="PTHR43397:SF1">
    <property type="entry name" value="ERGOTHIONEINE BIOSYNTHESIS PROTEIN 1"/>
    <property type="match status" value="1"/>
</dbReference>
<evidence type="ECO:0000313" key="4">
    <source>
        <dbReference type="EMBL" id="TWT67999.1"/>
    </source>
</evidence>
<dbReference type="PIRSF" id="PIRSF018005">
    <property type="entry name" value="UCP018005"/>
    <property type="match status" value="1"/>
</dbReference>